<evidence type="ECO:0000313" key="2">
    <source>
        <dbReference type="EMBL" id="ETO10160.1"/>
    </source>
</evidence>
<dbReference type="AlphaFoldDB" id="X6MAU4"/>
<evidence type="ECO:0000313" key="3">
    <source>
        <dbReference type="Proteomes" id="UP000023152"/>
    </source>
</evidence>
<feature type="region of interest" description="Disordered" evidence="1">
    <location>
        <begin position="149"/>
        <end position="173"/>
    </location>
</feature>
<gene>
    <name evidence="2" type="ORF">RFI_27217</name>
</gene>
<keyword evidence="3" id="KW-1185">Reference proteome</keyword>
<organism evidence="2 3">
    <name type="scientific">Reticulomyxa filosa</name>
    <dbReference type="NCBI Taxonomy" id="46433"/>
    <lineage>
        <taxon>Eukaryota</taxon>
        <taxon>Sar</taxon>
        <taxon>Rhizaria</taxon>
        <taxon>Retaria</taxon>
        <taxon>Foraminifera</taxon>
        <taxon>Monothalamids</taxon>
        <taxon>Reticulomyxidae</taxon>
        <taxon>Reticulomyxa</taxon>
    </lineage>
</organism>
<sequence>MVRAEQHKCAMEIQDTDNNEEIETNRNGIDSDDSKVLLQSRYFLSKVCFELRRYDEAEEFLTGDKLDLNMTKLPEGTKLENNERASTMTIRAEKIYQLGIMPKTKLSIPNGSHGLYLLGDVYRWSDRPIQAKIYYQRNKSQVDRERYHHINNNNNNNNNNNKNNKNNDNNDNLQSIHLLDRDHRDVNVNANANIDIDIDTNTDFNSNGKTSGNAQQKRNGKQGRKKEKGTEKE</sequence>
<comment type="caution">
    <text evidence="2">The sequence shown here is derived from an EMBL/GenBank/DDBJ whole genome shotgun (WGS) entry which is preliminary data.</text>
</comment>
<accession>X6MAU4</accession>
<dbReference type="EMBL" id="ASPP01023616">
    <property type="protein sequence ID" value="ETO10160.1"/>
    <property type="molecule type" value="Genomic_DNA"/>
</dbReference>
<reference evidence="2 3" key="1">
    <citation type="journal article" date="2013" name="Curr. Biol.">
        <title>The Genome of the Foraminiferan Reticulomyxa filosa.</title>
        <authorList>
            <person name="Glockner G."/>
            <person name="Hulsmann N."/>
            <person name="Schleicher M."/>
            <person name="Noegel A.A."/>
            <person name="Eichinger L."/>
            <person name="Gallinger C."/>
            <person name="Pawlowski J."/>
            <person name="Sierra R."/>
            <person name="Euteneuer U."/>
            <person name="Pillet L."/>
            <person name="Moustafa A."/>
            <person name="Platzer M."/>
            <person name="Groth M."/>
            <person name="Szafranski K."/>
            <person name="Schliwa M."/>
        </authorList>
    </citation>
    <scope>NUCLEOTIDE SEQUENCE [LARGE SCALE GENOMIC DNA]</scope>
</reference>
<protein>
    <submittedName>
        <fullName evidence="2">YEATS family protein</fullName>
    </submittedName>
</protein>
<proteinExistence type="predicted"/>
<feature type="region of interest" description="Disordered" evidence="1">
    <location>
        <begin position="198"/>
        <end position="233"/>
    </location>
</feature>
<dbReference type="Proteomes" id="UP000023152">
    <property type="component" value="Unassembled WGS sequence"/>
</dbReference>
<dbReference type="InterPro" id="IPR011990">
    <property type="entry name" value="TPR-like_helical_dom_sf"/>
</dbReference>
<dbReference type="Gene3D" id="1.25.40.10">
    <property type="entry name" value="Tetratricopeptide repeat domain"/>
    <property type="match status" value="1"/>
</dbReference>
<feature type="compositionally biased region" description="Polar residues" evidence="1">
    <location>
        <begin position="204"/>
        <end position="214"/>
    </location>
</feature>
<evidence type="ECO:0000256" key="1">
    <source>
        <dbReference type="SAM" id="MobiDB-lite"/>
    </source>
</evidence>
<feature type="compositionally biased region" description="Basic residues" evidence="1">
    <location>
        <begin position="218"/>
        <end position="227"/>
    </location>
</feature>
<name>X6MAU4_RETFI</name>
<feature type="non-terminal residue" evidence="2">
    <location>
        <position position="233"/>
    </location>
</feature>
<feature type="compositionally biased region" description="Low complexity" evidence="1">
    <location>
        <begin position="151"/>
        <end position="172"/>
    </location>
</feature>